<accession>A0AAD8K2H0</accession>
<protein>
    <submittedName>
        <fullName evidence="1">Uncharacterized protein</fullName>
    </submittedName>
</protein>
<dbReference type="AlphaFoldDB" id="A0AAD8K2H0"/>
<reference evidence="1" key="1">
    <citation type="journal article" date="2023" name="bioRxiv">
        <title>Improved chromosome-level genome assembly for marigold (Tagetes erecta).</title>
        <authorList>
            <person name="Jiang F."/>
            <person name="Yuan L."/>
            <person name="Wang S."/>
            <person name="Wang H."/>
            <person name="Xu D."/>
            <person name="Wang A."/>
            <person name="Fan W."/>
        </authorList>
    </citation>
    <scope>NUCLEOTIDE SEQUENCE</scope>
    <source>
        <strain evidence="1">WSJ</strain>
        <tissue evidence="1">Leaf</tissue>
    </source>
</reference>
<dbReference type="EMBL" id="JAUHHV010000009">
    <property type="protein sequence ID" value="KAK1413052.1"/>
    <property type="molecule type" value="Genomic_DNA"/>
</dbReference>
<proteinExistence type="predicted"/>
<gene>
    <name evidence="1" type="ORF">QVD17_34772</name>
</gene>
<evidence type="ECO:0000313" key="1">
    <source>
        <dbReference type="EMBL" id="KAK1413052.1"/>
    </source>
</evidence>
<organism evidence="1 2">
    <name type="scientific">Tagetes erecta</name>
    <name type="common">African marigold</name>
    <dbReference type="NCBI Taxonomy" id="13708"/>
    <lineage>
        <taxon>Eukaryota</taxon>
        <taxon>Viridiplantae</taxon>
        <taxon>Streptophyta</taxon>
        <taxon>Embryophyta</taxon>
        <taxon>Tracheophyta</taxon>
        <taxon>Spermatophyta</taxon>
        <taxon>Magnoliopsida</taxon>
        <taxon>eudicotyledons</taxon>
        <taxon>Gunneridae</taxon>
        <taxon>Pentapetalae</taxon>
        <taxon>asterids</taxon>
        <taxon>campanulids</taxon>
        <taxon>Asterales</taxon>
        <taxon>Asteraceae</taxon>
        <taxon>Asteroideae</taxon>
        <taxon>Heliantheae alliance</taxon>
        <taxon>Tageteae</taxon>
        <taxon>Tagetes</taxon>
    </lineage>
</organism>
<name>A0AAD8K2H0_TARER</name>
<sequence>MLYIYTGVGLWSCLSSKSATCDAGSDLCFSFANRFRINFEDDQIFISVKRQLNFLKMLVYSHNAKVYKFKVYHMYQF</sequence>
<evidence type="ECO:0000313" key="2">
    <source>
        <dbReference type="Proteomes" id="UP001229421"/>
    </source>
</evidence>
<dbReference type="Proteomes" id="UP001229421">
    <property type="component" value="Unassembled WGS sequence"/>
</dbReference>
<keyword evidence="2" id="KW-1185">Reference proteome</keyword>
<comment type="caution">
    <text evidence="1">The sequence shown here is derived from an EMBL/GenBank/DDBJ whole genome shotgun (WGS) entry which is preliminary data.</text>
</comment>